<dbReference type="RefSeq" id="WP_203883119.1">
    <property type="nucleotide sequence ID" value="NZ_BAABHH010000004.1"/>
</dbReference>
<sequence length="260" mass="29139">MSYGSYVAIGDSFTEGLNDPLLAGPPVGPDGVTRYRGWADRVAERLAEREPEFTYANLAIRGKLIDQIVESQVPQAVEMRPDLISFCAGGNDLLRPGADPDRMAKKFATAVRTLRGTGAEVVLFTGMDPRDTPIMRVARGKFAIFFMHVRGIADLYGCRLVDIWSLQSLRDWRAWSDDRLHLNAEGHRIVAGKVLDVLGVPSDDWRKTWPAREHVDARIKRREDVQWVREHLAPWLGRRVRRTSSGDGLDAKRPGLTPLG</sequence>
<evidence type="ECO:0000313" key="3">
    <source>
        <dbReference type="Proteomes" id="UP000630097"/>
    </source>
</evidence>
<dbReference type="EMBL" id="BONV01000010">
    <property type="protein sequence ID" value="GIG79666.1"/>
    <property type="molecule type" value="Genomic_DNA"/>
</dbReference>
<name>A0A8J3PRC5_9ACTN</name>
<dbReference type="Proteomes" id="UP000630097">
    <property type="component" value="Unassembled WGS sequence"/>
</dbReference>
<dbReference type="AlphaFoldDB" id="A0A8J3PRC5"/>
<feature type="domain" description="SGNH hydrolase-type esterase" evidence="1">
    <location>
        <begin position="8"/>
        <end position="189"/>
    </location>
</feature>
<proteinExistence type="predicted"/>
<dbReference type="Gene3D" id="3.40.50.1110">
    <property type="entry name" value="SGNH hydrolase"/>
    <property type="match status" value="1"/>
</dbReference>
<dbReference type="PANTHER" id="PTHR43784">
    <property type="entry name" value="GDSL-LIKE LIPASE/ACYLHYDROLASE, PUTATIVE (AFU_ORTHOLOGUE AFUA_2G00820)-RELATED"/>
    <property type="match status" value="1"/>
</dbReference>
<evidence type="ECO:0000259" key="1">
    <source>
        <dbReference type="Pfam" id="PF13472"/>
    </source>
</evidence>
<reference evidence="2 3" key="1">
    <citation type="submission" date="2021-01" db="EMBL/GenBank/DDBJ databases">
        <title>Whole genome shotgun sequence of Planotetraspora kaengkrachanensis NBRC 104272.</title>
        <authorList>
            <person name="Komaki H."/>
            <person name="Tamura T."/>
        </authorList>
    </citation>
    <scope>NUCLEOTIDE SEQUENCE [LARGE SCALE GENOMIC DNA]</scope>
    <source>
        <strain evidence="2 3">NBRC 104272</strain>
    </source>
</reference>
<dbReference type="SUPFAM" id="SSF52266">
    <property type="entry name" value="SGNH hydrolase"/>
    <property type="match status" value="1"/>
</dbReference>
<organism evidence="2 3">
    <name type="scientific">Planotetraspora kaengkrachanensis</name>
    <dbReference type="NCBI Taxonomy" id="575193"/>
    <lineage>
        <taxon>Bacteria</taxon>
        <taxon>Bacillati</taxon>
        <taxon>Actinomycetota</taxon>
        <taxon>Actinomycetes</taxon>
        <taxon>Streptosporangiales</taxon>
        <taxon>Streptosporangiaceae</taxon>
        <taxon>Planotetraspora</taxon>
    </lineage>
</organism>
<evidence type="ECO:0000313" key="2">
    <source>
        <dbReference type="EMBL" id="GIG79666.1"/>
    </source>
</evidence>
<keyword evidence="3" id="KW-1185">Reference proteome</keyword>
<comment type="caution">
    <text evidence="2">The sequence shown here is derived from an EMBL/GenBank/DDBJ whole genome shotgun (WGS) entry which is preliminary data.</text>
</comment>
<accession>A0A8J3PRC5</accession>
<dbReference type="Pfam" id="PF13472">
    <property type="entry name" value="Lipase_GDSL_2"/>
    <property type="match status" value="1"/>
</dbReference>
<dbReference type="InterPro" id="IPR036514">
    <property type="entry name" value="SGNH_hydro_sf"/>
</dbReference>
<dbReference type="GO" id="GO:0016787">
    <property type="term" value="F:hydrolase activity"/>
    <property type="evidence" value="ECO:0007669"/>
    <property type="project" value="UniProtKB-KW"/>
</dbReference>
<dbReference type="CDD" id="cd01832">
    <property type="entry name" value="SGNH_hydrolase_like_1"/>
    <property type="match status" value="1"/>
</dbReference>
<dbReference type="PANTHER" id="PTHR43784:SF2">
    <property type="entry name" value="GDSL-LIKE LIPASE_ACYLHYDROLASE, PUTATIVE (AFU_ORTHOLOGUE AFUA_2G00820)-RELATED"/>
    <property type="match status" value="1"/>
</dbReference>
<gene>
    <name evidence="2" type="ORF">Pka01_27930</name>
</gene>
<keyword evidence="2" id="KW-0378">Hydrolase</keyword>
<dbReference type="InterPro" id="IPR053140">
    <property type="entry name" value="GDSL_Rv0518-like"/>
</dbReference>
<dbReference type="InterPro" id="IPR013830">
    <property type="entry name" value="SGNH_hydro"/>
</dbReference>
<protein>
    <submittedName>
        <fullName evidence="2">SGNH hydrolase</fullName>
    </submittedName>
</protein>